<gene>
    <name evidence="3" type="ORF">SAMN02982989_1717</name>
</gene>
<protein>
    <submittedName>
        <fullName evidence="3">Flp pilus assembly protein TadD, contains TPR repeats</fullName>
    </submittedName>
</protein>
<feature type="repeat" description="TPR" evidence="1">
    <location>
        <begin position="165"/>
        <end position="198"/>
    </location>
</feature>
<dbReference type="InterPro" id="IPR011990">
    <property type="entry name" value="TPR-like_helical_dom_sf"/>
</dbReference>
<dbReference type="SUPFAM" id="SSF48452">
    <property type="entry name" value="TPR-like"/>
    <property type="match status" value="1"/>
</dbReference>
<dbReference type="GO" id="GO:0042802">
    <property type="term" value="F:identical protein binding"/>
    <property type="evidence" value="ECO:0007669"/>
    <property type="project" value="InterPro"/>
</dbReference>
<keyword evidence="4" id="KW-1185">Reference proteome</keyword>
<dbReference type="AlphaFoldDB" id="A0A1X7ESL6"/>
<dbReference type="Gene3D" id="1.25.40.10">
    <property type="entry name" value="Tetratricopeptide repeat domain"/>
    <property type="match status" value="1"/>
</dbReference>
<dbReference type="InterPro" id="IPR014596">
    <property type="entry name" value="UCP035836"/>
</dbReference>
<dbReference type="Proteomes" id="UP000192903">
    <property type="component" value="Unassembled WGS sequence"/>
</dbReference>
<dbReference type="STRING" id="464029.SAMN02982989_1717"/>
<sequence>MRYMPPARPGPRHRTERDRTMPASAALTFRKTSLARTAAIALLMLSAAGCATKRDVQTTGSIPTRVSAASLETMNATELSNAERSIGAAYARNPKDRNTGLQYATVLGMTGKNGQALAVMQQVAIAHPTDREVLAAYGKAQAAAGQLEQALATINRAQTPDRPDWRLYSAEGAVLDQLGRSEEARRKYRLALDAQPNEPTVISNLGMSYVLSGDLRTAETYMRNAAGQPGADSRVRQNLALVVGLQGRFAEAEEIARRELSQQQADANVTYLRSMLSQQNSWAKLADKDGKAKTAGTN</sequence>
<dbReference type="PANTHER" id="PTHR44216">
    <property type="entry name" value="PROTEIN O-MANNOSYL-TRANSFERASE TMTC2"/>
    <property type="match status" value="1"/>
</dbReference>
<dbReference type="GO" id="GO:0000030">
    <property type="term" value="F:mannosyltransferase activity"/>
    <property type="evidence" value="ECO:0007669"/>
    <property type="project" value="TreeGrafter"/>
</dbReference>
<organism evidence="3 4">
    <name type="scientific">Xaviernesmea oryzae</name>
    <dbReference type="NCBI Taxonomy" id="464029"/>
    <lineage>
        <taxon>Bacteria</taxon>
        <taxon>Pseudomonadati</taxon>
        <taxon>Pseudomonadota</taxon>
        <taxon>Alphaproteobacteria</taxon>
        <taxon>Hyphomicrobiales</taxon>
        <taxon>Rhizobiaceae</taxon>
        <taxon>Rhizobium/Agrobacterium group</taxon>
        <taxon>Xaviernesmea</taxon>
    </lineage>
</organism>
<dbReference type="PROSITE" id="PS50005">
    <property type="entry name" value="TPR"/>
    <property type="match status" value="1"/>
</dbReference>
<accession>A0A1X7ESL6</accession>
<evidence type="ECO:0000256" key="1">
    <source>
        <dbReference type="PROSITE-ProRule" id="PRU00339"/>
    </source>
</evidence>
<dbReference type="PIRSF" id="PIRSF035836">
    <property type="entry name" value="UCP035836"/>
    <property type="match status" value="1"/>
</dbReference>
<dbReference type="GO" id="GO:0035269">
    <property type="term" value="P:protein O-linked glycosylation via mannose"/>
    <property type="evidence" value="ECO:0007669"/>
    <property type="project" value="TreeGrafter"/>
</dbReference>
<proteinExistence type="predicted"/>
<keyword evidence="1" id="KW-0802">TPR repeat</keyword>
<dbReference type="PANTHER" id="PTHR44216:SF3">
    <property type="entry name" value="PROTEIN O-MANNOSYL-TRANSFERASE TMTC2"/>
    <property type="match status" value="1"/>
</dbReference>
<dbReference type="InterPro" id="IPR019734">
    <property type="entry name" value="TPR_rpt"/>
</dbReference>
<evidence type="ECO:0000256" key="2">
    <source>
        <dbReference type="SAM" id="MobiDB-lite"/>
    </source>
</evidence>
<reference evidence="4" key="1">
    <citation type="submission" date="2017-04" db="EMBL/GenBank/DDBJ databases">
        <authorList>
            <person name="Varghese N."/>
            <person name="Submissions S."/>
        </authorList>
    </citation>
    <scope>NUCLEOTIDE SEQUENCE [LARGE SCALE GENOMIC DNA]</scope>
    <source>
        <strain evidence="4">B4P</strain>
    </source>
</reference>
<name>A0A1X7ESL6_9HYPH</name>
<feature type="region of interest" description="Disordered" evidence="2">
    <location>
        <begin position="1"/>
        <end position="20"/>
    </location>
</feature>
<dbReference type="Pfam" id="PF14559">
    <property type="entry name" value="TPR_19"/>
    <property type="match status" value="1"/>
</dbReference>
<evidence type="ECO:0000313" key="3">
    <source>
        <dbReference type="EMBL" id="SMF39172.1"/>
    </source>
</evidence>
<evidence type="ECO:0000313" key="4">
    <source>
        <dbReference type="Proteomes" id="UP000192903"/>
    </source>
</evidence>
<dbReference type="Pfam" id="PF07721">
    <property type="entry name" value="TPR_4"/>
    <property type="match status" value="1"/>
</dbReference>
<dbReference type="EMBL" id="FXAF01000006">
    <property type="protein sequence ID" value="SMF39172.1"/>
    <property type="molecule type" value="Genomic_DNA"/>
</dbReference>
<dbReference type="InterPro" id="IPR011717">
    <property type="entry name" value="TPR-4"/>
</dbReference>
<dbReference type="InterPro" id="IPR052384">
    <property type="entry name" value="TMTC_O-mannosyltransferase"/>
</dbReference>